<dbReference type="PANTHER" id="PTHR37984:SF5">
    <property type="entry name" value="PROTEIN NYNRIN-LIKE"/>
    <property type="match status" value="1"/>
</dbReference>
<dbReference type="InterPro" id="IPR012337">
    <property type="entry name" value="RNaseH-like_sf"/>
</dbReference>
<dbReference type="AlphaFoldDB" id="A0A803NU46"/>
<dbReference type="InterPro" id="IPR050951">
    <property type="entry name" value="Retrovirus_Pol_polyprotein"/>
</dbReference>
<dbReference type="PANTHER" id="PTHR37984">
    <property type="entry name" value="PROTEIN CBG26694"/>
    <property type="match status" value="1"/>
</dbReference>
<dbReference type="InterPro" id="IPR036397">
    <property type="entry name" value="RNaseH_sf"/>
</dbReference>
<reference evidence="2" key="1">
    <citation type="submission" date="2018-11" db="EMBL/GenBank/DDBJ databases">
        <authorList>
            <person name="Grassa J C."/>
        </authorList>
    </citation>
    <scope>NUCLEOTIDE SEQUENCE [LARGE SCALE GENOMIC DNA]</scope>
</reference>
<dbReference type="EnsemblPlants" id="evm.model.02.1567">
    <property type="protein sequence ID" value="cds.evm.model.02.1567"/>
    <property type="gene ID" value="evm.TU.02.1567"/>
</dbReference>
<sequence>MPRTKTSMFCLLELEAVNPNSRYWKLSVDLENPVQEVLLNSEVHQGLYEALLGEKSLPDSMSEKDKKETLEKAHSAIILNLGDKVMRKVAKKDTTAGATVTSKKVLDFVVKHIIFWFRLPQKIISDSGKQVDSQLFTDFCIEQGIIISFSAVARPQDNGQVKAVNKTLKDFLKKWHKKAKGNWPEVLWSY</sequence>
<feature type="domain" description="Integrase catalytic" evidence="1">
    <location>
        <begin position="54"/>
        <end position="190"/>
    </location>
</feature>
<evidence type="ECO:0000259" key="1">
    <source>
        <dbReference type="PROSITE" id="PS50994"/>
    </source>
</evidence>
<organism evidence="2 3">
    <name type="scientific">Cannabis sativa</name>
    <name type="common">Hemp</name>
    <name type="synonym">Marijuana</name>
    <dbReference type="NCBI Taxonomy" id="3483"/>
    <lineage>
        <taxon>Eukaryota</taxon>
        <taxon>Viridiplantae</taxon>
        <taxon>Streptophyta</taxon>
        <taxon>Embryophyta</taxon>
        <taxon>Tracheophyta</taxon>
        <taxon>Spermatophyta</taxon>
        <taxon>Magnoliopsida</taxon>
        <taxon>eudicotyledons</taxon>
        <taxon>Gunneridae</taxon>
        <taxon>Pentapetalae</taxon>
        <taxon>rosids</taxon>
        <taxon>fabids</taxon>
        <taxon>Rosales</taxon>
        <taxon>Cannabaceae</taxon>
        <taxon>Cannabis</taxon>
    </lineage>
</organism>
<proteinExistence type="predicted"/>
<accession>A0A803NU46</accession>
<dbReference type="InterPro" id="IPR001584">
    <property type="entry name" value="Integrase_cat-core"/>
</dbReference>
<dbReference type="Gramene" id="evm.model.02.1567">
    <property type="protein sequence ID" value="cds.evm.model.02.1567"/>
    <property type="gene ID" value="evm.TU.02.1567"/>
</dbReference>
<evidence type="ECO:0000313" key="3">
    <source>
        <dbReference type="Proteomes" id="UP000596661"/>
    </source>
</evidence>
<reference evidence="2" key="2">
    <citation type="submission" date="2021-03" db="UniProtKB">
        <authorList>
            <consortium name="EnsemblPlants"/>
        </authorList>
    </citation>
    <scope>IDENTIFICATION</scope>
</reference>
<dbReference type="GO" id="GO:0003676">
    <property type="term" value="F:nucleic acid binding"/>
    <property type="evidence" value="ECO:0007669"/>
    <property type="project" value="InterPro"/>
</dbReference>
<name>A0A803NU46_CANSA</name>
<protein>
    <recommendedName>
        <fullName evidence="1">Integrase catalytic domain-containing protein</fullName>
    </recommendedName>
</protein>
<dbReference type="Proteomes" id="UP000596661">
    <property type="component" value="Chromosome 2"/>
</dbReference>
<dbReference type="Gene3D" id="3.30.420.10">
    <property type="entry name" value="Ribonuclease H-like superfamily/Ribonuclease H"/>
    <property type="match status" value="1"/>
</dbReference>
<dbReference type="PROSITE" id="PS50994">
    <property type="entry name" value="INTEGRASE"/>
    <property type="match status" value="1"/>
</dbReference>
<dbReference type="SUPFAM" id="SSF53098">
    <property type="entry name" value="Ribonuclease H-like"/>
    <property type="match status" value="1"/>
</dbReference>
<dbReference type="EMBL" id="UZAU01000206">
    <property type="status" value="NOT_ANNOTATED_CDS"/>
    <property type="molecule type" value="Genomic_DNA"/>
</dbReference>
<keyword evidence="3" id="KW-1185">Reference proteome</keyword>
<evidence type="ECO:0000313" key="2">
    <source>
        <dbReference type="EnsemblPlants" id="cds.evm.model.02.1567"/>
    </source>
</evidence>
<dbReference type="GO" id="GO:0015074">
    <property type="term" value="P:DNA integration"/>
    <property type="evidence" value="ECO:0007669"/>
    <property type="project" value="InterPro"/>
</dbReference>